<dbReference type="Pfam" id="PF08021">
    <property type="entry name" value="FAD_binding_9"/>
    <property type="match status" value="1"/>
</dbReference>
<proteinExistence type="predicted"/>
<gene>
    <name evidence="2" type="ORF">FMM08_20405</name>
</gene>
<sequence length="317" mass="33235">MEAPAYRTFAVEVSRVQRLCPSFVRITFAGDDLVGFGACGADQRIKVVLPAPGSTASQLVRTCRGWGDEWYPQWLAAPEASRPLLRTYTVRAARPSRGEVDVDFVLHGTGGTSSAAHAAGCSGPASRWAASARVGDQLVVVGPDRPGEGRAWGREWAPPPGGRLLLVGDETAVPAVCAVLEALEPEAALRTVALLEVPCPEDALQPVASGGAQVRWLPRRGPLGEAPHGSLLVPAVSSLLAGQRPVALDGQDASDDDVDLDLLWDVPEAVSSGDLYAWVAGEAGVVRDVRRLVKAAGLPKASLAAMGYWRAGRTEAA</sequence>
<dbReference type="InterPro" id="IPR039261">
    <property type="entry name" value="FNR_nucleotide-bd"/>
</dbReference>
<dbReference type="InterPro" id="IPR039374">
    <property type="entry name" value="SIP_fam"/>
</dbReference>
<dbReference type="InterPro" id="IPR017938">
    <property type="entry name" value="Riboflavin_synthase-like_b-brl"/>
</dbReference>
<dbReference type="AlphaFoldDB" id="A0A5C8Z601"/>
<dbReference type="GO" id="GO:0016491">
    <property type="term" value="F:oxidoreductase activity"/>
    <property type="evidence" value="ECO:0007669"/>
    <property type="project" value="InterPro"/>
</dbReference>
<evidence type="ECO:0000313" key="3">
    <source>
        <dbReference type="Proteomes" id="UP000321234"/>
    </source>
</evidence>
<evidence type="ECO:0000313" key="2">
    <source>
        <dbReference type="EMBL" id="TXR52346.1"/>
    </source>
</evidence>
<dbReference type="RefSeq" id="WP_147928183.1">
    <property type="nucleotide sequence ID" value="NZ_VKAC01000015.1"/>
</dbReference>
<dbReference type="PROSITE" id="PS51384">
    <property type="entry name" value="FAD_FR"/>
    <property type="match status" value="1"/>
</dbReference>
<dbReference type="PANTHER" id="PTHR30157">
    <property type="entry name" value="FERRIC REDUCTASE, NADPH-DEPENDENT"/>
    <property type="match status" value="1"/>
</dbReference>
<evidence type="ECO:0000259" key="1">
    <source>
        <dbReference type="PROSITE" id="PS51384"/>
    </source>
</evidence>
<keyword evidence="3" id="KW-1185">Reference proteome</keyword>
<dbReference type="Pfam" id="PF04954">
    <property type="entry name" value="SIP"/>
    <property type="match status" value="1"/>
</dbReference>
<dbReference type="PANTHER" id="PTHR30157:SF0">
    <property type="entry name" value="NADPH-DEPENDENT FERRIC-CHELATE REDUCTASE"/>
    <property type="match status" value="1"/>
</dbReference>
<dbReference type="EMBL" id="VKAC01000015">
    <property type="protein sequence ID" value="TXR52346.1"/>
    <property type="molecule type" value="Genomic_DNA"/>
</dbReference>
<organism evidence="2 3">
    <name type="scientific">Quadrisphaera setariae</name>
    <dbReference type="NCBI Taxonomy" id="2593304"/>
    <lineage>
        <taxon>Bacteria</taxon>
        <taxon>Bacillati</taxon>
        <taxon>Actinomycetota</taxon>
        <taxon>Actinomycetes</taxon>
        <taxon>Kineosporiales</taxon>
        <taxon>Kineosporiaceae</taxon>
        <taxon>Quadrisphaera</taxon>
    </lineage>
</organism>
<dbReference type="InterPro" id="IPR013113">
    <property type="entry name" value="SIP_FAD-bd"/>
</dbReference>
<dbReference type="Gene3D" id="3.40.50.80">
    <property type="entry name" value="Nucleotide-binding domain of ferredoxin-NADP reductase (FNR) module"/>
    <property type="match status" value="1"/>
</dbReference>
<name>A0A5C8Z601_9ACTN</name>
<comment type="caution">
    <text evidence="2">The sequence shown here is derived from an EMBL/GenBank/DDBJ whole genome shotgun (WGS) entry which is preliminary data.</text>
</comment>
<accession>A0A5C8Z601</accession>
<protein>
    <submittedName>
        <fullName evidence="2">Siderophore-interacting protein</fullName>
    </submittedName>
</protein>
<dbReference type="Proteomes" id="UP000321234">
    <property type="component" value="Unassembled WGS sequence"/>
</dbReference>
<feature type="domain" description="FAD-binding FR-type" evidence="1">
    <location>
        <begin position="6"/>
        <end position="167"/>
    </location>
</feature>
<reference evidence="2 3" key="1">
    <citation type="submission" date="2019-07" db="EMBL/GenBank/DDBJ databases">
        <title>Quadrisphaera sp. strain DD2A genome sequencing and assembly.</title>
        <authorList>
            <person name="Kim I."/>
        </authorList>
    </citation>
    <scope>NUCLEOTIDE SEQUENCE [LARGE SCALE GENOMIC DNA]</scope>
    <source>
        <strain evidence="2 3">DD2A</strain>
    </source>
</reference>
<dbReference type="OrthoDB" id="3291337at2"/>
<dbReference type="InterPro" id="IPR007037">
    <property type="entry name" value="SIP_rossman_dom"/>
</dbReference>
<dbReference type="Gene3D" id="2.40.30.10">
    <property type="entry name" value="Translation factors"/>
    <property type="match status" value="1"/>
</dbReference>
<dbReference type="SUPFAM" id="SSF63380">
    <property type="entry name" value="Riboflavin synthase domain-like"/>
    <property type="match status" value="1"/>
</dbReference>
<dbReference type="InterPro" id="IPR017927">
    <property type="entry name" value="FAD-bd_FR_type"/>
</dbReference>
<dbReference type="CDD" id="cd06193">
    <property type="entry name" value="siderophore_interacting"/>
    <property type="match status" value="1"/>
</dbReference>